<dbReference type="KEGG" id="cate:C2869_10945"/>
<keyword evidence="1" id="KW-0812">Transmembrane</keyword>
<evidence type="ECO:0000313" key="2">
    <source>
        <dbReference type="EMBL" id="AWB66920.1"/>
    </source>
</evidence>
<accession>A0A2S0VS40</accession>
<dbReference type="Proteomes" id="UP000244441">
    <property type="component" value="Chromosome"/>
</dbReference>
<evidence type="ECO:0000256" key="1">
    <source>
        <dbReference type="SAM" id="Phobius"/>
    </source>
</evidence>
<evidence type="ECO:0000313" key="3">
    <source>
        <dbReference type="Proteomes" id="UP000244441"/>
    </source>
</evidence>
<dbReference type="AlphaFoldDB" id="A0A2S0VS40"/>
<gene>
    <name evidence="2" type="ORF">C2869_10945</name>
</gene>
<reference evidence="2 3" key="1">
    <citation type="submission" date="2018-01" db="EMBL/GenBank/DDBJ databases">
        <title>Genome sequence of a Cantenovulum-like bacteria.</title>
        <authorList>
            <person name="Tan W.R."/>
            <person name="Lau N.-S."/>
            <person name="Go F."/>
            <person name="Amirul A.-A.A."/>
        </authorList>
    </citation>
    <scope>NUCLEOTIDE SEQUENCE [LARGE SCALE GENOMIC DNA]</scope>
    <source>
        <strain evidence="2 3">CCB-QB4</strain>
    </source>
</reference>
<feature type="transmembrane region" description="Helical" evidence="1">
    <location>
        <begin position="18"/>
        <end position="41"/>
    </location>
</feature>
<keyword evidence="1" id="KW-0472">Membrane</keyword>
<keyword evidence="1" id="KW-1133">Transmembrane helix</keyword>
<sequence length="84" mass="9165">MGYAVVHGKSWFVQNKGAVPVVVIVTLFVVAAIVLASLLVLHLYDQSHKDENPDTDDGVLSQAEAYIAKIKPKDISAQSSKSWR</sequence>
<name>A0A2S0VS40_9ALTE</name>
<dbReference type="EMBL" id="CP026604">
    <property type="protein sequence ID" value="AWB66920.1"/>
    <property type="molecule type" value="Genomic_DNA"/>
</dbReference>
<protein>
    <submittedName>
        <fullName evidence="2">Uncharacterized protein</fullName>
    </submittedName>
</protein>
<organism evidence="2 3">
    <name type="scientific">Saccharobesus litoralis</name>
    <dbReference type="NCBI Taxonomy" id="2172099"/>
    <lineage>
        <taxon>Bacteria</taxon>
        <taxon>Pseudomonadati</taxon>
        <taxon>Pseudomonadota</taxon>
        <taxon>Gammaproteobacteria</taxon>
        <taxon>Alteromonadales</taxon>
        <taxon>Alteromonadaceae</taxon>
        <taxon>Saccharobesus</taxon>
    </lineage>
</organism>
<keyword evidence="3" id="KW-1185">Reference proteome</keyword>
<proteinExistence type="predicted"/>